<dbReference type="AlphaFoldDB" id="A0AAN6IRL5"/>
<comment type="caution">
    <text evidence="2">The sequence shown here is derived from an EMBL/GenBank/DDBJ whole genome shotgun (WGS) entry which is preliminary data.</text>
</comment>
<gene>
    <name evidence="2" type="ORF">HRR80_007965</name>
</gene>
<evidence type="ECO:0000256" key="1">
    <source>
        <dbReference type="SAM" id="MobiDB-lite"/>
    </source>
</evidence>
<sequence length="103" mass="11313">MKSIPHIDNTLEYGGHQDNRKTPTSLSTRSSFASTSPSCCGMIGSLTLGGERDAGSWTDHRSSLLPKRLFTEITPSLHRHYQSAAWPSTEYSCSSLSSPLQLR</sequence>
<reference evidence="2" key="1">
    <citation type="submission" date="2023-01" db="EMBL/GenBank/DDBJ databases">
        <title>Exophiala dermititidis isolated from Cystic Fibrosis Patient.</title>
        <authorList>
            <person name="Kurbessoian T."/>
            <person name="Crocker A."/>
            <person name="Murante D."/>
            <person name="Hogan D.A."/>
            <person name="Stajich J.E."/>
        </authorList>
    </citation>
    <scope>NUCLEOTIDE SEQUENCE</scope>
    <source>
        <strain evidence="2">Ex8</strain>
    </source>
</reference>
<protein>
    <submittedName>
        <fullName evidence="2">Uncharacterized protein</fullName>
    </submittedName>
</protein>
<name>A0AAN6IRL5_EXODE</name>
<accession>A0AAN6IRL5</accession>
<dbReference type="EMBL" id="JAJGCB010000021">
    <property type="protein sequence ID" value="KAJ8987883.1"/>
    <property type="molecule type" value="Genomic_DNA"/>
</dbReference>
<proteinExistence type="predicted"/>
<feature type="region of interest" description="Disordered" evidence="1">
    <location>
        <begin position="1"/>
        <end position="37"/>
    </location>
</feature>
<feature type="compositionally biased region" description="Low complexity" evidence="1">
    <location>
        <begin position="24"/>
        <end position="37"/>
    </location>
</feature>
<evidence type="ECO:0000313" key="3">
    <source>
        <dbReference type="Proteomes" id="UP001161757"/>
    </source>
</evidence>
<evidence type="ECO:0000313" key="2">
    <source>
        <dbReference type="EMBL" id="KAJ8987883.1"/>
    </source>
</evidence>
<dbReference type="Proteomes" id="UP001161757">
    <property type="component" value="Unassembled WGS sequence"/>
</dbReference>
<organism evidence="2 3">
    <name type="scientific">Exophiala dermatitidis</name>
    <name type="common">Black yeast-like fungus</name>
    <name type="synonym">Wangiella dermatitidis</name>
    <dbReference type="NCBI Taxonomy" id="5970"/>
    <lineage>
        <taxon>Eukaryota</taxon>
        <taxon>Fungi</taxon>
        <taxon>Dikarya</taxon>
        <taxon>Ascomycota</taxon>
        <taxon>Pezizomycotina</taxon>
        <taxon>Eurotiomycetes</taxon>
        <taxon>Chaetothyriomycetidae</taxon>
        <taxon>Chaetothyriales</taxon>
        <taxon>Herpotrichiellaceae</taxon>
        <taxon>Exophiala</taxon>
    </lineage>
</organism>